<name>A0A8C7LF43_ONCKI</name>
<dbReference type="GO" id="GO:0006006">
    <property type="term" value="P:glucose metabolic process"/>
    <property type="evidence" value="ECO:0007669"/>
    <property type="project" value="UniProtKB-KW"/>
</dbReference>
<dbReference type="SMART" id="SM00078">
    <property type="entry name" value="IlGF"/>
    <property type="match status" value="1"/>
</dbReference>
<keyword evidence="6" id="KW-0313">Glucose metabolism</keyword>
<keyword evidence="8" id="KW-1015">Disulfide bond</keyword>
<evidence type="ECO:0000313" key="12">
    <source>
        <dbReference type="Proteomes" id="UP000694557"/>
    </source>
</evidence>
<evidence type="ECO:0000256" key="2">
    <source>
        <dbReference type="ARBA" id="ARBA00004613"/>
    </source>
</evidence>
<dbReference type="Proteomes" id="UP000694557">
    <property type="component" value="Unassembled WGS sequence"/>
</dbReference>
<comment type="similarity">
    <text evidence="3">Belongs to the insulin family.</text>
</comment>
<dbReference type="PRINTS" id="PR00276">
    <property type="entry name" value="INSULINFAMLY"/>
</dbReference>
<comment type="function">
    <text evidence="1">Insulin decreases blood glucose concentration. It increases cell permeability to monosaccharides, amino acids and fatty acids. It accelerates glycolysis, the pentose phosphate cycle, and glycogen synthesis in liver.</text>
</comment>
<dbReference type="AlphaFoldDB" id="A0A8C7LF43"/>
<evidence type="ECO:0000256" key="9">
    <source>
        <dbReference type="ARBA" id="ARBA00023277"/>
    </source>
</evidence>
<reference evidence="11" key="1">
    <citation type="submission" date="2025-08" db="UniProtKB">
        <authorList>
            <consortium name="Ensembl"/>
        </authorList>
    </citation>
    <scope>IDENTIFICATION</scope>
</reference>
<dbReference type="GO" id="GO:0005615">
    <property type="term" value="C:extracellular space"/>
    <property type="evidence" value="ECO:0007669"/>
    <property type="project" value="TreeGrafter"/>
</dbReference>
<dbReference type="GO" id="GO:0005179">
    <property type="term" value="F:hormone activity"/>
    <property type="evidence" value="ECO:0007669"/>
    <property type="project" value="UniProtKB-KW"/>
</dbReference>
<dbReference type="PANTHER" id="PTHR11454:SF32">
    <property type="entry name" value="INSULIN, ISOFORM 2"/>
    <property type="match status" value="1"/>
</dbReference>
<feature type="domain" description="Insulin-like" evidence="10">
    <location>
        <begin position="10"/>
        <end position="53"/>
    </location>
</feature>
<dbReference type="InterPro" id="IPR022352">
    <property type="entry name" value="Ins/IGF/rlx"/>
</dbReference>
<keyword evidence="7" id="KW-0372">Hormone</keyword>
<comment type="subcellular location">
    <subcellularLocation>
        <location evidence="2">Secreted</location>
    </subcellularLocation>
</comment>
<dbReference type="InterPro" id="IPR036438">
    <property type="entry name" value="Insulin-like_sf"/>
</dbReference>
<sequence length="55" mass="6499">MFRDSANEQCYLCGTHLMDALYLVCGEKQYQMDMMVKRVILDLCCHNPCNVFHHE</sequence>
<dbReference type="SUPFAM" id="SSF56994">
    <property type="entry name" value="Insulin-like"/>
    <property type="match status" value="1"/>
</dbReference>
<evidence type="ECO:0000256" key="7">
    <source>
        <dbReference type="ARBA" id="ARBA00022702"/>
    </source>
</evidence>
<evidence type="ECO:0000313" key="11">
    <source>
        <dbReference type="Ensembl" id="ENSOKIP00005111248.1"/>
    </source>
</evidence>
<keyword evidence="5" id="KW-0964">Secreted</keyword>
<dbReference type="PANTHER" id="PTHR11454">
    <property type="entry name" value="INSULIN/INSULIN GROWTH FACTOR"/>
    <property type="match status" value="1"/>
</dbReference>
<proteinExistence type="inferred from homology"/>
<evidence type="ECO:0000256" key="5">
    <source>
        <dbReference type="ARBA" id="ARBA00022525"/>
    </source>
</evidence>
<accession>A0A8C7LF43</accession>
<evidence type="ECO:0000256" key="8">
    <source>
        <dbReference type="ARBA" id="ARBA00023157"/>
    </source>
</evidence>
<keyword evidence="9" id="KW-0119">Carbohydrate metabolism</keyword>
<dbReference type="Gene3D" id="1.10.100.10">
    <property type="entry name" value="Insulin-like"/>
    <property type="match status" value="1"/>
</dbReference>
<keyword evidence="12" id="KW-1185">Reference proteome</keyword>
<evidence type="ECO:0000256" key="6">
    <source>
        <dbReference type="ARBA" id="ARBA00022526"/>
    </source>
</evidence>
<evidence type="ECO:0000256" key="4">
    <source>
        <dbReference type="ARBA" id="ARBA00011207"/>
    </source>
</evidence>
<evidence type="ECO:0000256" key="3">
    <source>
        <dbReference type="ARBA" id="ARBA00009034"/>
    </source>
</evidence>
<evidence type="ECO:0000256" key="1">
    <source>
        <dbReference type="ARBA" id="ARBA00002985"/>
    </source>
</evidence>
<dbReference type="InterPro" id="IPR004825">
    <property type="entry name" value="Insulin"/>
</dbReference>
<organism evidence="11 12">
    <name type="scientific">Oncorhynchus kisutch</name>
    <name type="common">Coho salmon</name>
    <name type="synonym">Salmo kisutch</name>
    <dbReference type="NCBI Taxonomy" id="8019"/>
    <lineage>
        <taxon>Eukaryota</taxon>
        <taxon>Metazoa</taxon>
        <taxon>Chordata</taxon>
        <taxon>Craniata</taxon>
        <taxon>Vertebrata</taxon>
        <taxon>Euteleostomi</taxon>
        <taxon>Actinopterygii</taxon>
        <taxon>Neopterygii</taxon>
        <taxon>Teleostei</taxon>
        <taxon>Protacanthopterygii</taxon>
        <taxon>Salmoniformes</taxon>
        <taxon>Salmonidae</taxon>
        <taxon>Salmoninae</taxon>
        <taxon>Oncorhynchus</taxon>
    </lineage>
</organism>
<dbReference type="InterPro" id="IPR016179">
    <property type="entry name" value="Insulin-like"/>
</dbReference>
<dbReference type="Ensembl" id="ENSOKIT00005119110.1">
    <property type="protein sequence ID" value="ENSOKIP00005111248.1"/>
    <property type="gene ID" value="ENSOKIG00005048505.1"/>
</dbReference>
<evidence type="ECO:0000259" key="10">
    <source>
        <dbReference type="SMART" id="SM00078"/>
    </source>
</evidence>
<dbReference type="GeneTree" id="ENSGT01060000253624"/>
<comment type="subunit">
    <text evidence="4">Heterodimer of a B chain and an A chain linked by two disulfide bonds.</text>
</comment>
<protein>
    <recommendedName>
        <fullName evidence="10">Insulin-like domain-containing protein</fullName>
    </recommendedName>
</protein>
<reference evidence="11" key="2">
    <citation type="submission" date="2025-09" db="UniProtKB">
        <authorList>
            <consortium name="Ensembl"/>
        </authorList>
    </citation>
    <scope>IDENTIFICATION</scope>
</reference>